<dbReference type="SUPFAM" id="SSF50370">
    <property type="entry name" value="Ricin B-like lectins"/>
    <property type="match status" value="1"/>
</dbReference>
<feature type="region of interest" description="Disordered" evidence="1">
    <location>
        <begin position="203"/>
        <end position="229"/>
    </location>
</feature>
<feature type="signal peptide" evidence="2">
    <location>
        <begin position="1"/>
        <end position="22"/>
    </location>
</feature>
<proteinExistence type="predicted"/>
<evidence type="ECO:0000313" key="3">
    <source>
        <dbReference type="EMBL" id="OXA59465.1"/>
    </source>
</evidence>
<dbReference type="CDD" id="cd00161">
    <property type="entry name" value="beta-trefoil_Ricin-like"/>
    <property type="match status" value="1"/>
</dbReference>
<sequence length="252" mass="27885">MFSKSKLFIALAIYCGIGHISALEDGDFYKITLSSNGKVLTVGGNGVVDGADIILTDWNNEPNQKWLAVQAVVAGDNYLLLPQQQRWNWLHFLRNGEALRETKERHNNLPDWSLVLNGDTRGEATVQPRDSKKYQQWRSENSGSNSKVIIKNLQDNKCLQAPGIFSSSSEGFRPAESTTLPPTTNPGFFRRVRNWFGNLFGGSSSTTTTTSATTPRTSNQPQSTTSSNKVTLAVCDKSNAGQQWTLEKISIR</sequence>
<feature type="chain" id="PRO_5012375460" evidence="2">
    <location>
        <begin position="23"/>
        <end position="252"/>
    </location>
</feature>
<evidence type="ECO:0000256" key="1">
    <source>
        <dbReference type="SAM" id="MobiDB-lite"/>
    </source>
</evidence>
<dbReference type="PROSITE" id="PS50231">
    <property type="entry name" value="RICIN_B_LECTIN"/>
    <property type="match status" value="1"/>
</dbReference>
<keyword evidence="4" id="KW-1185">Reference proteome</keyword>
<reference evidence="3 4" key="1">
    <citation type="submission" date="2015-12" db="EMBL/GenBank/DDBJ databases">
        <title>The genome of Folsomia candida.</title>
        <authorList>
            <person name="Faddeeva A."/>
            <person name="Derks M.F."/>
            <person name="Anvar Y."/>
            <person name="Smit S."/>
            <person name="Van Straalen N."/>
            <person name="Roelofs D."/>
        </authorList>
    </citation>
    <scope>NUCLEOTIDE SEQUENCE [LARGE SCALE GENOMIC DNA]</scope>
    <source>
        <strain evidence="3 4">VU population</strain>
        <tissue evidence="3">Whole body</tissue>
    </source>
</reference>
<feature type="compositionally biased region" description="Low complexity" evidence="1">
    <location>
        <begin position="203"/>
        <end position="228"/>
    </location>
</feature>
<dbReference type="OrthoDB" id="8279822at2759"/>
<evidence type="ECO:0000256" key="2">
    <source>
        <dbReference type="SAM" id="SignalP"/>
    </source>
</evidence>
<name>A0A226EPA9_FOLCA</name>
<accession>A0A226EPA9</accession>
<dbReference type="Proteomes" id="UP000198287">
    <property type="component" value="Unassembled WGS sequence"/>
</dbReference>
<dbReference type="OMA" id="WRSENSG"/>
<gene>
    <name evidence="3" type="ORF">Fcan01_05630</name>
</gene>
<dbReference type="EMBL" id="LNIX01000002">
    <property type="protein sequence ID" value="OXA59465.1"/>
    <property type="molecule type" value="Genomic_DNA"/>
</dbReference>
<keyword evidence="2" id="KW-0732">Signal</keyword>
<protein>
    <submittedName>
        <fullName evidence="3">Uncharacterized protein</fullName>
    </submittedName>
</protein>
<organism evidence="3 4">
    <name type="scientific">Folsomia candida</name>
    <name type="common">Springtail</name>
    <dbReference type="NCBI Taxonomy" id="158441"/>
    <lineage>
        <taxon>Eukaryota</taxon>
        <taxon>Metazoa</taxon>
        <taxon>Ecdysozoa</taxon>
        <taxon>Arthropoda</taxon>
        <taxon>Hexapoda</taxon>
        <taxon>Collembola</taxon>
        <taxon>Entomobryomorpha</taxon>
        <taxon>Isotomoidea</taxon>
        <taxon>Isotomidae</taxon>
        <taxon>Proisotominae</taxon>
        <taxon>Folsomia</taxon>
    </lineage>
</organism>
<dbReference type="InterPro" id="IPR035992">
    <property type="entry name" value="Ricin_B-like_lectins"/>
</dbReference>
<evidence type="ECO:0000313" key="4">
    <source>
        <dbReference type="Proteomes" id="UP000198287"/>
    </source>
</evidence>
<comment type="caution">
    <text evidence="3">The sequence shown here is derived from an EMBL/GenBank/DDBJ whole genome shotgun (WGS) entry which is preliminary data.</text>
</comment>
<dbReference type="AlphaFoldDB" id="A0A226EPA9"/>
<dbReference type="Gene3D" id="2.80.10.50">
    <property type="match status" value="2"/>
</dbReference>